<dbReference type="AlphaFoldDB" id="A0A8B8G6H7"/>
<keyword evidence="4" id="KW-0433">Leucine-rich repeat</keyword>
<evidence type="ECO:0000256" key="16">
    <source>
        <dbReference type="SAM" id="Phobius"/>
    </source>
</evidence>
<evidence type="ECO:0000256" key="4">
    <source>
        <dbReference type="ARBA" id="ARBA00022614"/>
    </source>
</evidence>
<accession>A0A8B8G6H7</accession>
<dbReference type="Proteomes" id="UP000694846">
    <property type="component" value="Unplaced"/>
</dbReference>
<dbReference type="RefSeq" id="XP_025418325.1">
    <property type="nucleotide sequence ID" value="XM_025562540.1"/>
</dbReference>
<feature type="transmembrane region" description="Helical" evidence="16">
    <location>
        <begin position="7"/>
        <end position="29"/>
    </location>
</feature>
<feature type="transmembrane region" description="Helical" evidence="16">
    <location>
        <begin position="583"/>
        <end position="607"/>
    </location>
</feature>
<keyword evidence="13 15" id="KW-0807">Transducer</keyword>
<protein>
    <submittedName>
        <fullName evidence="19">Relaxin receptor 2</fullName>
    </submittedName>
</protein>
<dbReference type="InterPro" id="IPR036055">
    <property type="entry name" value="LDL_receptor-like_sf"/>
</dbReference>
<comment type="subcellular location">
    <subcellularLocation>
        <location evidence="1">Cell membrane</location>
        <topology evidence="1">Multi-pass membrane protein</topology>
    </subcellularLocation>
</comment>
<dbReference type="InterPro" id="IPR001611">
    <property type="entry name" value="Leu-rich_rpt"/>
</dbReference>
<evidence type="ECO:0000256" key="1">
    <source>
        <dbReference type="ARBA" id="ARBA00004651"/>
    </source>
</evidence>
<dbReference type="SUPFAM" id="SSF81321">
    <property type="entry name" value="Family A G protein-coupled receptor-like"/>
    <property type="match status" value="1"/>
</dbReference>
<feature type="transmembrane region" description="Helical" evidence="16">
    <location>
        <begin position="628"/>
        <end position="651"/>
    </location>
</feature>
<evidence type="ECO:0000256" key="9">
    <source>
        <dbReference type="ARBA" id="ARBA00023136"/>
    </source>
</evidence>
<dbReference type="GO" id="GO:0007189">
    <property type="term" value="P:adenylate cyclase-activating G protein-coupled receptor signaling pathway"/>
    <property type="evidence" value="ECO:0007669"/>
    <property type="project" value="TreeGrafter"/>
</dbReference>
<dbReference type="SUPFAM" id="SSF57424">
    <property type="entry name" value="LDL receptor-like module"/>
    <property type="match status" value="1"/>
</dbReference>
<feature type="transmembrane region" description="Helical" evidence="16">
    <location>
        <begin position="535"/>
        <end position="557"/>
    </location>
</feature>
<keyword evidence="8 15" id="KW-0297">G-protein coupled receptor</keyword>
<dbReference type="Pfam" id="PF13855">
    <property type="entry name" value="LRR_8"/>
    <property type="match status" value="2"/>
</dbReference>
<dbReference type="PRINTS" id="PR00237">
    <property type="entry name" value="GPCRRHODOPSN"/>
</dbReference>
<dbReference type="InterPro" id="IPR000276">
    <property type="entry name" value="GPCR_Rhodpsn"/>
</dbReference>
<feature type="domain" description="G-protein coupled receptors family 1 profile" evidence="17">
    <location>
        <begin position="426"/>
        <end position="683"/>
    </location>
</feature>
<evidence type="ECO:0000256" key="10">
    <source>
        <dbReference type="ARBA" id="ARBA00023157"/>
    </source>
</evidence>
<keyword evidence="9 16" id="KW-0472">Membrane</keyword>
<feature type="transmembrane region" description="Helical" evidence="16">
    <location>
        <begin position="663"/>
        <end position="682"/>
    </location>
</feature>
<dbReference type="Pfam" id="PF00057">
    <property type="entry name" value="Ldl_recept_a"/>
    <property type="match status" value="1"/>
</dbReference>
<evidence type="ECO:0000256" key="3">
    <source>
        <dbReference type="ARBA" id="ARBA00022475"/>
    </source>
</evidence>
<evidence type="ECO:0000256" key="15">
    <source>
        <dbReference type="RuleBase" id="RU000688"/>
    </source>
</evidence>
<dbReference type="GO" id="GO:0008528">
    <property type="term" value="F:G protein-coupled peptide receptor activity"/>
    <property type="evidence" value="ECO:0007669"/>
    <property type="project" value="TreeGrafter"/>
</dbReference>
<dbReference type="Gene3D" id="4.10.400.10">
    <property type="entry name" value="Low-density Lipoprotein Receptor"/>
    <property type="match status" value="1"/>
</dbReference>
<dbReference type="PROSITE" id="PS01209">
    <property type="entry name" value="LDLRA_1"/>
    <property type="match status" value="1"/>
</dbReference>
<evidence type="ECO:0000256" key="6">
    <source>
        <dbReference type="ARBA" id="ARBA00022737"/>
    </source>
</evidence>
<dbReference type="InterPro" id="IPR032675">
    <property type="entry name" value="LRR_dom_sf"/>
</dbReference>
<evidence type="ECO:0000256" key="8">
    <source>
        <dbReference type="ARBA" id="ARBA00023040"/>
    </source>
</evidence>
<dbReference type="Gene3D" id="3.80.10.10">
    <property type="entry name" value="Ribonuclease Inhibitor"/>
    <property type="match status" value="2"/>
</dbReference>
<keyword evidence="11 15" id="KW-0675">Receptor</keyword>
<feature type="transmembrane region" description="Helical" evidence="16">
    <location>
        <begin position="414"/>
        <end position="433"/>
    </location>
</feature>
<dbReference type="SUPFAM" id="SSF52058">
    <property type="entry name" value="L domain-like"/>
    <property type="match status" value="1"/>
</dbReference>
<evidence type="ECO:0000256" key="14">
    <source>
        <dbReference type="PROSITE-ProRule" id="PRU00124"/>
    </source>
</evidence>
<evidence type="ECO:0000313" key="19">
    <source>
        <dbReference type="RefSeq" id="XP_025418325.1"/>
    </source>
</evidence>
<feature type="transmembrane region" description="Helical" evidence="16">
    <location>
        <begin position="445"/>
        <end position="467"/>
    </location>
</feature>
<dbReference type="PROSITE" id="PS00237">
    <property type="entry name" value="G_PROTEIN_RECEP_F1_1"/>
    <property type="match status" value="1"/>
</dbReference>
<keyword evidence="3" id="KW-1003">Cell membrane</keyword>
<comment type="caution">
    <text evidence="14">Lacks conserved residue(s) required for the propagation of feature annotation.</text>
</comment>
<dbReference type="PANTHER" id="PTHR24372:SF80">
    <property type="entry name" value="FI21465P1-RELATED"/>
    <property type="match status" value="1"/>
</dbReference>
<evidence type="ECO:0000256" key="11">
    <source>
        <dbReference type="ARBA" id="ARBA00023170"/>
    </source>
</evidence>
<evidence type="ECO:0000256" key="2">
    <source>
        <dbReference type="ARBA" id="ARBA00010663"/>
    </source>
</evidence>
<dbReference type="PANTHER" id="PTHR24372">
    <property type="entry name" value="GLYCOPROTEIN HORMONE RECEPTOR"/>
    <property type="match status" value="1"/>
</dbReference>
<dbReference type="InterPro" id="IPR003591">
    <property type="entry name" value="Leu-rich_rpt_typical-subtyp"/>
</dbReference>
<dbReference type="InterPro" id="IPR023415">
    <property type="entry name" value="LDLR_class-A_CS"/>
</dbReference>
<dbReference type="PROSITE" id="PS50068">
    <property type="entry name" value="LDLRA_2"/>
    <property type="match status" value="1"/>
</dbReference>
<keyword evidence="10" id="KW-1015">Disulfide bond</keyword>
<dbReference type="CDD" id="cd00112">
    <property type="entry name" value="LDLa"/>
    <property type="match status" value="1"/>
</dbReference>
<evidence type="ECO:0000256" key="13">
    <source>
        <dbReference type="ARBA" id="ARBA00023224"/>
    </source>
</evidence>
<dbReference type="Pfam" id="PF00001">
    <property type="entry name" value="7tm_1"/>
    <property type="match status" value="1"/>
</dbReference>
<dbReference type="InterPro" id="IPR017452">
    <property type="entry name" value="GPCR_Rhodpsn_7TM"/>
</dbReference>
<keyword evidence="6" id="KW-0677">Repeat</keyword>
<evidence type="ECO:0000256" key="7">
    <source>
        <dbReference type="ARBA" id="ARBA00022989"/>
    </source>
</evidence>
<reference evidence="19" key="1">
    <citation type="submission" date="2025-08" db="UniProtKB">
        <authorList>
            <consortium name="RefSeq"/>
        </authorList>
    </citation>
    <scope>IDENTIFICATION</scope>
    <source>
        <tissue evidence="19">Whole body</tissue>
    </source>
</reference>
<keyword evidence="5 15" id="KW-0812">Transmembrane</keyword>
<dbReference type="PROSITE" id="PS51450">
    <property type="entry name" value="LRR"/>
    <property type="match status" value="1"/>
</dbReference>
<dbReference type="GO" id="GO:0009755">
    <property type="term" value="P:hormone-mediated signaling pathway"/>
    <property type="evidence" value="ECO:0007669"/>
    <property type="project" value="TreeGrafter"/>
</dbReference>
<proteinExistence type="inferred from homology"/>
<dbReference type="OrthoDB" id="6022531at2759"/>
<dbReference type="InterPro" id="IPR008112">
    <property type="entry name" value="Relaxin_rcpt"/>
</dbReference>
<keyword evidence="12" id="KW-0325">Glycoprotein</keyword>
<organism evidence="18 19">
    <name type="scientific">Sipha flava</name>
    <name type="common">yellow sugarcane aphid</name>
    <dbReference type="NCBI Taxonomy" id="143950"/>
    <lineage>
        <taxon>Eukaryota</taxon>
        <taxon>Metazoa</taxon>
        <taxon>Ecdysozoa</taxon>
        <taxon>Arthropoda</taxon>
        <taxon>Hexapoda</taxon>
        <taxon>Insecta</taxon>
        <taxon>Pterygota</taxon>
        <taxon>Neoptera</taxon>
        <taxon>Paraneoptera</taxon>
        <taxon>Hemiptera</taxon>
        <taxon>Sternorrhyncha</taxon>
        <taxon>Aphidomorpha</taxon>
        <taxon>Aphidoidea</taxon>
        <taxon>Aphididae</taxon>
        <taxon>Sipha</taxon>
    </lineage>
</organism>
<dbReference type="GeneID" id="112689044"/>
<comment type="similarity">
    <text evidence="2 15">Belongs to the G-protein coupled receptor 1 family.</text>
</comment>
<name>A0A8B8G6H7_9HEMI</name>
<feature type="transmembrane region" description="Helical" evidence="16">
    <location>
        <begin position="487"/>
        <end position="514"/>
    </location>
</feature>
<dbReference type="Gene3D" id="1.20.1070.10">
    <property type="entry name" value="Rhodopsin 7-helix transmembrane proteins"/>
    <property type="match status" value="1"/>
</dbReference>
<dbReference type="SMART" id="SM00192">
    <property type="entry name" value="LDLa"/>
    <property type="match status" value="1"/>
</dbReference>
<dbReference type="PRINTS" id="PR01739">
    <property type="entry name" value="RELAXINR"/>
</dbReference>
<evidence type="ECO:0000313" key="18">
    <source>
        <dbReference type="Proteomes" id="UP000694846"/>
    </source>
</evidence>
<keyword evidence="7 16" id="KW-1133">Transmembrane helix</keyword>
<gene>
    <name evidence="19" type="primary">LOC112689044</name>
</gene>
<dbReference type="InterPro" id="IPR002172">
    <property type="entry name" value="LDrepeatLR_classA_rpt"/>
</dbReference>
<keyword evidence="18" id="KW-1185">Reference proteome</keyword>
<evidence type="ECO:0000256" key="5">
    <source>
        <dbReference type="ARBA" id="ARBA00022692"/>
    </source>
</evidence>
<dbReference type="SMART" id="SM00369">
    <property type="entry name" value="LRR_TYP"/>
    <property type="match status" value="8"/>
</dbReference>
<sequence length="755" mass="86641">MAATRSAIISIFIITCIFSLTLITLYLNYGSKQCHEGTFLCNNSDICIPNKYRCNNFRDCPHGEDENQLTCADLFGGIQFYGQAIKSNFTGLKRHPIPCALNGYPVKCDCRNGTSLRCNNVGLTKVPKNVSSNVKKILMINNSVVLSNDSFEGYHLLRVIHLQYNQLSKVPPFVFKHQNNLIWLHLLNNNLKVLEEDALYGLNNVVTLFLDYNYLEFLNLNSWKHMTKLTWLDLSHNLLTFKNENFPILINLTLLHLNWNCIETINEFLFYGLPNIRDLDLGNNAITVIHKSAFKNLKKLVELNIINNKITTIAPELFHPLQLLNKLAIGNNPLTQINGDVFTGIKNLYSLDMNGINKDNIDMSLFNNLDNLQFLYLKEFHYCVLYVKRVEVCLPNTDSLSSSLNLLPNSIFRWFLWMITVFTLIMNALVLYGRMFSNFGDENKAINFVIRNLAVADLFMVIYLTVIGYHDIIYRSKYYRYAQEWESSYLCTAIGMIAVISSEVSMLILVFLSLERFLLIAVPLSGYQVLKLKTAIYIMVSIWFVGICISIAPLILWKHSSKFYGSNGLCYPLYIEDPFVIGWQYSAFMFLGLHTTSLLLLTVLYALMFINVRKTRQAARISTGDFDFAVRFFFIVLANCICWLPIIILKFAALKKFHISSKIYVWLIIFVVPINAFVNPLLYTFTTPKYRSVITSKKIFKIPYSINGVIESSLSSYPSISTNHKTLKKNEKKLEITPKEELKIQESSVETTNGE</sequence>
<evidence type="ECO:0000259" key="17">
    <source>
        <dbReference type="PROSITE" id="PS50262"/>
    </source>
</evidence>
<dbReference type="CTD" id="43098"/>
<dbReference type="PROSITE" id="PS50262">
    <property type="entry name" value="G_PROTEIN_RECEP_F1_2"/>
    <property type="match status" value="1"/>
</dbReference>
<evidence type="ECO:0000256" key="12">
    <source>
        <dbReference type="ARBA" id="ARBA00023180"/>
    </source>
</evidence>
<dbReference type="GO" id="GO:0005886">
    <property type="term" value="C:plasma membrane"/>
    <property type="evidence" value="ECO:0007669"/>
    <property type="project" value="UniProtKB-SubCell"/>
</dbReference>